<protein>
    <submittedName>
        <fullName evidence="9">Hflx-type G domain-containing protein</fullName>
    </submittedName>
</protein>
<keyword evidence="2 5" id="KW-0547">Nucleotide-binding</keyword>
<reference evidence="9" key="1">
    <citation type="submission" date="2022-11" db="UniProtKB">
        <authorList>
            <consortium name="WormBaseParasite"/>
        </authorList>
    </citation>
    <scope>IDENTIFICATION</scope>
</reference>
<dbReference type="InterPro" id="IPR006073">
    <property type="entry name" value="GTP-bd"/>
</dbReference>
<feature type="binding site" evidence="5">
    <location>
        <begin position="267"/>
        <end position="270"/>
    </location>
    <ligand>
        <name>GTP</name>
        <dbReference type="ChEBI" id="CHEBI:37565"/>
    </ligand>
</feature>
<feature type="binding site" evidence="5">
    <location>
        <begin position="336"/>
        <end position="339"/>
    </location>
    <ligand>
        <name>GTP</name>
        <dbReference type="ChEBI" id="CHEBI:37565"/>
    </ligand>
</feature>
<evidence type="ECO:0000256" key="1">
    <source>
        <dbReference type="ARBA" id="ARBA00022723"/>
    </source>
</evidence>
<dbReference type="Gene3D" id="3.40.50.11060">
    <property type="entry name" value="GTPase HflX, N-terminal domain"/>
    <property type="match status" value="1"/>
</dbReference>
<dbReference type="PANTHER" id="PTHR10229:SF0">
    <property type="entry name" value="GTP-BINDING PROTEIN 6-RELATED"/>
    <property type="match status" value="1"/>
</dbReference>
<keyword evidence="3 6" id="KW-0460">Magnesium</keyword>
<dbReference type="AlphaFoldDB" id="A0A915J1R8"/>
<keyword evidence="4 5" id="KW-0342">GTP-binding</keyword>
<dbReference type="InterPro" id="IPR027417">
    <property type="entry name" value="P-loop_NTPase"/>
</dbReference>
<evidence type="ECO:0000256" key="5">
    <source>
        <dbReference type="PIRSR" id="PIRSR006809-1"/>
    </source>
</evidence>
<dbReference type="GO" id="GO:0046872">
    <property type="term" value="F:metal ion binding"/>
    <property type="evidence" value="ECO:0007669"/>
    <property type="project" value="UniProtKB-KW"/>
</dbReference>
<dbReference type="WBParaSite" id="nRc.2.0.1.t20049-RA">
    <property type="protein sequence ID" value="nRc.2.0.1.t20049-RA"/>
    <property type="gene ID" value="nRc.2.0.1.g20049"/>
</dbReference>
<dbReference type="Pfam" id="PF01926">
    <property type="entry name" value="MMR_HSR1"/>
    <property type="match status" value="1"/>
</dbReference>
<dbReference type="GO" id="GO:0005525">
    <property type="term" value="F:GTP binding"/>
    <property type="evidence" value="ECO:0007669"/>
    <property type="project" value="UniProtKB-KW"/>
</dbReference>
<dbReference type="InterPro" id="IPR016496">
    <property type="entry name" value="GTPase_HflX"/>
</dbReference>
<feature type="binding site" evidence="6">
    <location>
        <position position="246"/>
    </location>
    <ligand>
        <name>Mg(2+)</name>
        <dbReference type="ChEBI" id="CHEBI:18420"/>
    </ligand>
</feature>
<dbReference type="Pfam" id="PF13167">
    <property type="entry name" value="GTP-bdg_N"/>
    <property type="match status" value="1"/>
</dbReference>
<evidence type="ECO:0000256" key="6">
    <source>
        <dbReference type="PIRSR" id="PIRSR006809-2"/>
    </source>
</evidence>
<feature type="domain" description="Hflx-type G" evidence="7">
    <location>
        <begin position="206"/>
        <end position="378"/>
    </location>
</feature>
<evidence type="ECO:0000256" key="3">
    <source>
        <dbReference type="ARBA" id="ARBA00022842"/>
    </source>
</evidence>
<dbReference type="SUPFAM" id="SSF52540">
    <property type="entry name" value="P-loop containing nucleoside triphosphate hydrolases"/>
    <property type="match status" value="1"/>
</dbReference>
<evidence type="ECO:0000259" key="7">
    <source>
        <dbReference type="PROSITE" id="PS51705"/>
    </source>
</evidence>
<keyword evidence="8" id="KW-1185">Reference proteome</keyword>
<dbReference type="InterPro" id="IPR042108">
    <property type="entry name" value="GTPase_HflX_N_sf"/>
</dbReference>
<keyword evidence="1 6" id="KW-0479">Metal-binding</keyword>
<dbReference type="InterPro" id="IPR025121">
    <property type="entry name" value="GTPase_HflX_N"/>
</dbReference>
<organism evidence="8 9">
    <name type="scientific">Romanomermis culicivorax</name>
    <name type="common">Nematode worm</name>
    <dbReference type="NCBI Taxonomy" id="13658"/>
    <lineage>
        <taxon>Eukaryota</taxon>
        <taxon>Metazoa</taxon>
        <taxon>Ecdysozoa</taxon>
        <taxon>Nematoda</taxon>
        <taxon>Enoplea</taxon>
        <taxon>Dorylaimia</taxon>
        <taxon>Mermithida</taxon>
        <taxon>Mermithoidea</taxon>
        <taxon>Mermithidae</taxon>
        <taxon>Romanomermis</taxon>
    </lineage>
</organism>
<dbReference type="OMA" id="WRQLRIN"/>
<comment type="cofactor">
    <cofactor evidence="6">
        <name>Mg(2+)</name>
        <dbReference type="ChEBI" id="CHEBI:18420"/>
    </cofactor>
</comment>
<sequence length="395" mass="44001">MIGAHSVLVLQPKVVWGSKKPSDTSAELMLEESCALVRTLPDWRVSACELVSVKYEIDRSQVFGSGNLQKISCKVAGDASITAIFVNIDVLTPVQQTELSAAFRKPVYDRYQIVLTIFKTFAKSRLAKLHVAAAEMPYVAARLRELTIGAIPDTLNALDYLGGHGFKILEERADMFKKRESYLKKVLVQVRKTRERTHEQIRKNYPLVAVIGYTNSGKTSLVNCLTKSLREKEPENLQPKDRLFATLDCAMFMGQLPISRIKAGFADTVGFVADIPASLIACFEATLDYIRHASLLIHVMDITHPDAKLQQITVHSTLKKMNLPSELLKNMIEVHNKVDKAGRIEVQSLSNTTLDVSCVTGTGIPRLQQEIDNIIKIVDKFITVRLKVPNGGEQL</sequence>
<accession>A0A915J1R8</accession>
<proteinExistence type="predicted"/>
<dbReference type="InterPro" id="IPR030394">
    <property type="entry name" value="G_HFLX_dom"/>
</dbReference>
<dbReference type="Proteomes" id="UP000887565">
    <property type="component" value="Unplaced"/>
</dbReference>
<evidence type="ECO:0000313" key="8">
    <source>
        <dbReference type="Proteomes" id="UP000887565"/>
    </source>
</evidence>
<evidence type="ECO:0000256" key="2">
    <source>
        <dbReference type="ARBA" id="ARBA00022741"/>
    </source>
</evidence>
<dbReference type="PRINTS" id="PR00326">
    <property type="entry name" value="GTP1OBG"/>
</dbReference>
<name>A0A915J1R8_ROMCU</name>
<feature type="binding site" evidence="6">
    <location>
        <position position="219"/>
    </location>
    <ligand>
        <name>Mg(2+)</name>
        <dbReference type="ChEBI" id="CHEBI:18420"/>
    </ligand>
</feature>
<dbReference type="GO" id="GO:0043022">
    <property type="term" value="F:ribosome binding"/>
    <property type="evidence" value="ECO:0007669"/>
    <property type="project" value="TreeGrafter"/>
</dbReference>
<evidence type="ECO:0000256" key="4">
    <source>
        <dbReference type="ARBA" id="ARBA00023134"/>
    </source>
</evidence>
<evidence type="ECO:0000313" key="9">
    <source>
        <dbReference type="WBParaSite" id="nRc.2.0.1.t20049-RA"/>
    </source>
</evidence>
<dbReference type="PIRSF" id="PIRSF006809">
    <property type="entry name" value="GTP-binding_hflX_prd"/>
    <property type="match status" value="1"/>
</dbReference>
<dbReference type="PROSITE" id="PS51705">
    <property type="entry name" value="G_HFLX"/>
    <property type="match status" value="1"/>
</dbReference>
<dbReference type="Gene3D" id="3.40.50.300">
    <property type="entry name" value="P-loop containing nucleotide triphosphate hydrolases"/>
    <property type="match status" value="1"/>
</dbReference>
<feature type="binding site" evidence="5">
    <location>
        <begin position="244"/>
        <end position="248"/>
    </location>
    <ligand>
        <name>GTP</name>
        <dbReference type="ChEBI" id="CHEBI:37565"/>
    </ligand>
</feature>
<dbReference type="GO" id="GO:0005737">
    <property type="term" value="C:cytoplasm"/>
    <property type="evidence" value="ECO:0007669"/>
    <property type="project" value="TreeGrafter"/>
</dbReference>
<dbReference type="PANTHER" id="PTHR10229">
    <property type="entry name" value="GTP-BINDING PROTEIN HFLX"/>
    <property type="match status" value="1"/>
</dbReference>
<feature type="binding site" evidence="5">
    <location>
        <begin position="212"/>
        <end position="219"/>
    </location>
    <ligand>
        <name>GTP</name>
        <dbReference type="ChEBI" id="CHEBI:37565"/>
    </ligand>
</feature>